<dbReference type="PRINTS" id="PR00455">
    <property type="entry name" value="HTHTETR"/>
</dbReference>
<dbReference type="SUPFAM" id="SSF48498">
    <property type="entry name" value="Tetracyclin repressor-like, C-terminal domain"/>
    <property type="match status" value="1"/>
</dbReference>
<dbReference type="AlphaFoldDB" id="A0A7J5AJF1"/>
<dbReference type="EMBL" id="WAEM01000001">
    <property type="protein sequence ID" value="KAB1157623.1"/>
    <property type="molecule type" value="Genomic_DNA"/>
</dbReference>
<dbReference type="Proteomes" id="UP000490922">
    <property type="component" value="Unassembled WGS sequence"/>
</dbReference>
<reference evidence="4 5" key="1">
    <citation type="submission" date="2019-09" db="EMBL/GenBank/DDBJ databases">
        <title>Flavobacterium sp. nov., isolated from glacier ice.</title>
        <authorList>
            <person name="Liu Q."/>
        </authorList>
    </citation>
    <scope>NUCLEOTIDE SEQUENCE [LARGE SCALE GENOMIC DNA]</scope>
    <source>
        <strain evidence="4 5">NBRC 112527</strain>
    </source>
</reference>
<protein>
    <submittedName>
        <fullName evidence="4">TetR/AcrR family transcriptional regulator</fullName>
    </submittedName>
</protein>
<dbReference type="PROSITE" id="PS50977">
    <property type="entry name" value="HTH_TETR_2"/>
    <property type="match status" value="1"/>
</dbReference>
<sequence length="207" mass="24349">MNNFNDKQIDILLVAEKLFAQKGFDGTSIRNISKEAKINIAMVSYYFGSKEKLLEGLILFRIQDLKLKLENLYKEKLKPLEKINKFIELYIEKIDQNKDIYQILHFELSSNKRAMNLKAFTDIKRGNLSSLYKIIEEGQIQKIFKKDINIPLLTPTILGTYFHFQTSKPFFMEILNLNTDEQYNQYIKTDLTKHIQQTIKSLIANEN</sequence>
<evidence type="ECO:0000256" key="1">
    <source>
        <dbReference type="ARBA" id="ARBA00023125"/>
    </source>
</evidence>
<dbReference type="RefSeq" id="WP_151105817.1">
    <property type="nucleotide sequence ID" value="NZ_WAEM01000001.1"/>
</dbReference>
<proteinExistence type="predicted"/>
<accession>A0A7J5AJF1</accession>
<gene>
    <name evidence="4" type="ORF">F6464_00645</name>
</gene>
<feature type="domain" description="HTH tetR-type" evidence="3">
    <location>
        <begin position="5"/>
        <end position="65"/>
    </location>
</feature>
<comment type="caution">
    <text evidence="4">The sequence shown here is derived from an EMBL/GenBank/DDBJ whole genome shotgun (WGS) entry which is preliminary data.</text>
</comment>
<feature type="DNA-binding region" description="H-T-H motif" evidence="2">
    <location>
        <begin position="28"/>
        <end position="47"/>
    </location>
</feature>
<name>A0A7J5AJF1_9FLAO</name>
<evidence type="ECO:0000259" key="3">
    <source>
        <dbReference type="PROSITE" id="PS50977"/>
    </source>
</evidence>
<dbReference type="Pfam" id="PF00440">
    <property type="entry name" value="TetR_N"/>
    <property type="match status" value="1"/>
</dbReference>
<organism evidence="4 5">
    <name type="scientific">Flavobacterium luteum</name>
    <dbReference type="NCBI Taxonomy" id="2026654"/>
    <lineage>
        <taxon>Bacteria</taxon>
        <taxon>Pseudomonadati</taxon>
        <taxon>Bacteroidota</taxon>
        <taxon>Flavobacteriia</taxon>
        <taxon>Flavobacteriales</taxon>
        <taxon>Flavobacteriaceae</taxon>
        <taxon>Flavobacterium</taxon>
    </lineage>
</organism>
<dbReference type="InterPro" id="IPR036271">
    <property type="entry name" value="Tet_transcr_reg_TetR-rel_C_sf"/>
</dbReference>
<dbReference type="Gene3D" id="1.10.357.10">
    <property type="entry name" value="Tetracycline Repressor, domain 2"/>
    <property type="match status" value="1"/>
</dbReference>
<keyword evidence="5" id="KW-1185">Reference proteome</keyword>
<dbReference type="Pfam" id="PF17938">
    <property type="entry name" value="TetR_C_29"/>
    <property type="match status" value="1"/>
</dbReference>
<evidence type="ECO:0000313" key="5">
    <source>
        <dbReference type="Proteomes" id="UP000490922"/>
    </source>
</evidence>
<dbReference type="PANTHER" id="PTHR30328">
    <property type="entry name" value="TRANSCRIPTIONAL REPRESSOR"/>
    <property type="match status" value="1"/>
</dbReference>
<keyword evidence="1 2" id="KW-0238">DNA-binding</keyword>
<dbReference type="InterPro" id="IPR041474">
    <property type="entry name" value="NicS_C"/>
</dbReference>
<dbReference type="Gene3D" id="1.10.10.60">
    <property type="entry name" value="Homeodomain-like"/>
    <property type="match status" value="1"/>
</dbReference>
<evidence type="ECO:0000256" key="2">
    <source>
        <dbReference type="PROSITE-ProRule" id="PRU00335"/>
    </source>
</evidence>
<dbReference type="InterPro" id="IPR050109">
    <property type="entry name" value="HTH-type_TetR-like_transc_reg"/>
</dbReference>
<dbReference type="GO" id="GO:0003677">
    <property type="term" value="F:DNA binding"/>
    <property type="evidence" value="ECO:0007669"/>
    <property type="project" value="UniProtKB-UniRule"/>
</dbReference>
<dbReference type="SUPFAM" id="SSF46689">
    <property type="entry name" value="Homeodomain-like"/>
    <property type="match status" value="1"/>
</dbReference>
<dbReference type="InterPro" id="IPR023772">
    <property type="entry name" value="DNA-bd_HTH_TetR-type_CS"/>
</dbReference>
<evidence type="ECO:0000313" key="4">
    <source>
        <dbReference type="EMBL" id="KAB1157623.1"/>
    </source>
</evidence>
<dbReference type="OrthoDB" id="9789566at2"/>
<dbReference type="PANTHER" id="PTHR30328:SF54">
    <property type="entry name" value="HTH-TYPE TRANSCRIPTIONAL REPRESSOR SCO4008"/>
    <property type="match status" value="1"/>
</dbReference>
<dbReference type="PROSITE" id="PS01081">
    <property type="entry name" value="HTH_TETR_1"/>
    <property type="match status" value="1"/>
</dbReference>
<dbReference type="InterPro" id="IPR001647">
    <property type="entry name" value="HTH_TetR"/>
</dbReference>
<dbReference type="InterPro" id="IPR009057">
    <property type="entry name" value="Homeodomain-like_sf"/>
</dbReference>